<proteinExistence type="predicted"/>
<gene>
    <name evidence="1" type="ORF">FFL34_06740</name>
</gene>
<accession>A0A5S3R7I0</accession>
<name>A0A5S3R7I0_9BACI</name>
<dbReference type="OrthoDB" id="2971397at2"/>
<sequence length="105" mass="11920">MVVIKFYNKEGLIEGYIQTPIKPVHTMVFVVEGKLALELNITDQATASRGCGVSRENVHKWLWEKGNELFLIESFSYQTRITITANDVMNGNIVTPFGNLQMEEI</sequence>
<protein>
    <submittedName>
        <fullName evidence="1">Uncharacterized protein</fullName>
    </submittedName>
</protein>
<comment type="caution">
    <text evidence="1">The sequence shown here is derived from an EMBL/GenBank/DDBJ whole genome shotgun (WGS) entry which is preliminary data.</text>
</comment>
<evidence type="ECO:0000313" key="2">
    <source>
        <dbReference type="Proteomes" id="UP000306980"/>
    </source>
</evidence>
<reference evidence="1 2" key="1">
    <citation type="submission" date="2019-05" db="EMBL/GenBank/DDBJ databases">
        <title>Genomic analysis of Lentibacillus sp. NKC220-2.</title>
        <authorList>
            <person name="Oh Y.J."/>
        </authorList>
    </citation>
    <scope>NUCLEOTIDE SEQUENCE [LARGE SCALE GENOMIC DNA]</scope>
    <source>
        <strain evidence="1 2">NKC220-2</strain>
    </source>
</reference>
<dbReference type="EMBL" id="VCIA01000001">
    <property type="protein sequence ID" value="TMN21843.1"/>
    <property type="molecule type" value="Genomic_DNA"/>
</dbReference>
<evidence type="ECO:0000313" key="1">
    <source>
        <dbReference type="EMBL" id="TMN21843.1"/>
    </source>
</evidence>
<organism evidence="1 2">
    <name type="scientific">Lentibacillus cibarius</name>
    <dbReference type="NCBI Taxonomy" id="2583219"/>
    <lineage>
        <taxon>Bacteria</taxon>
        <taxon>Bacillati</taxon>
        <taxon>Bacillota</taxon>
        <taxon>Bacilli</taxon>
        <taxon>Bacillales</taxon>
        <taxon>Bacillaceae</taxon>
        <taxon>Lentibacillus</taxon>
    </lineage>
</organism>
<dbReference type="Proteomes" id="UP000306980">
    <property type="component" value="Unassembled WGS sequence"/>
</dbReference>
<dbReference type="AlphaFoldDB" id="A0A5S3R7I0"/>
<dbReference type="RefSeq" id="WP_138602645.1">
    <property type="nucleotide sequence ID" value="NZ_VCIA01000001.1"/>
</dbReference>